<name>A0A4U0U6G0_9PEZI</name>
<accession>A0A4U0U6G0</accession>
<keyword evidence="7" id="KW-0472">Membrane</keyword>
<feature type="compositionally biased region" description="Polar residues" evidence="6">
    <location>
        <begin position="48"/>
        <end position="57"/>
    </location>
</feature>
<sequence length="295" mass="32457">MSSFRWRTPLEVALVSTIIYVLLGTPGLPTWIWPETTPATTPGGHQAPPTTNRSDSLVNPDPNLQCPEHQYRTHIFSTTPLIIYIDDFLSPEETAHLIDISAPNYQPSTLFTAGHETLDPTIRLSEKALLPRDPVVQCLETRALAFQGWPAHTAIERLWTQRYNVSGHYAHHYDWSSNSRTQRRVSTFMVYLTGRGRGGCEGGGTEFPRIARPPLVGGGGGDGKVGGGGGSKWCEFIECEGEGEGVTFIPRAGSAVFWMNFDGEGRGYKETIHAGLPVTSGTKIGLNIWSWYQAE</sequence>
<dbReference type="Proteomes" id="UP000310066">
    <property type="component" value="Unassembled WGS sequence"/>
</dbReference>
<dbReference type="PANTHER" id="PTHR10869:SF246">
    <property type="entry name" value="TRANSMEMBRANE PROLYL 4-HYDROXYLASE"/>
    <property type="match status" value="1"/>
</dbReference>
<comment type="cofactor">
    <cofactor evidence="1">
        <name>L-ascorbate</name>
        <dbReference type="ChEBI" id="CHEBI:38290"/>
    </cofactor>
</comment>
<dbReference type="InterPro" id="IPR044862">
    <property type="entry name" value="Pro_4_hyd_alph_FE2OG_OXY"/>
</dbReference>
<evidence type="ECO:0000313" key="10">
    <source>
        <dbReference type="Proteomes" id="UP000310066"/>
    </source>
</evidence>
<keyword evidence="3" id="KW-0223">Dioxygenase</keyword>
<dbReference type="InterPro" id="IPR045054">
    <property type="entry name" value="P4HA-like"/>
</dbReference>
<organism evidence="9 10">
    <name type="scientific">Friedmanniomyces endolithicus</name>
    <dbReference type="NCBI Taxonomy" id="329885"/>
    <lineage>
        <taxon>Eukaryota</taxon>
        <taxon>Fungi</taxon>
        <taxon>Dikarya</taxon>
        <taxon>Ascomycota</taxon>
        <taxon>Pezizomycotina</taxon>
        <taxon>Dothideomycetes</taxon>
        <taxon>Dothideomycetidae</taxon>
        <taxon>Mycosphaerellales</taxon>
        <taxon>Teratosphaeriaceae</taxon>
        <taxon>Friedmanniomyces</taxon>
    </lineage>
</organism>
<dbReference type="InterPro" id="IPR006620">
    <property type="entry name" value="Pro_4_hyd_alph"/>
</dbReference>
<evidence type="ECO:0000256" key="4">
    <source>
        <dbReference type="ARBA" id="ARBA00023002"/>
    </source>
</evidence>
<dbReference type="GO" id="GO:0031418">
    <property type="term" value="F:L-ascorbic acid binding"/>
    <property type="evidence" value="ECO:0007669"/>
    <property type="project" value="InterPro"/>
</dbReference>
<gene>
    <name evidence="9" type="ORF">B0A54_15831</name>
</gene>
<dbReference type="GO" id="GO:0005783">
    <property type="term" value="C:endoplasmic reticulum"/>
    <property type="evidence" value="ECO:0007669"/>
    <property type="project" value="TreeGrafter"/>
</dbReference>
<keyword evidence="4" id="KW-0560">Oxidoreductase</keyword>
<evidence type="ECO:0000256" key="2">
    <source>
        <dbReference type="ARBA" id="ARBA00022723"/>
    </source>
</evidence>
<dbReference type="Gene3D" id="2.60.120.620">
    <property type="entry name" value="q2cbj1_9rhob like domain"/>
    <property type="match status" value="1"/>
</dbReference>
<reference evidence="9 10" key="1">
    <citation type="submission" date="2017-03" db="EMBL/GenBank/DDBJ databases">
        <title>Genomes of endolithic fungi from Antarctica.</title>
        <authorList>
            <person name="Coleine C."/>
            <person name="Masonjones S."/>
            <person name="Stajich J.E."/>
        </authorList>
    </citation>
    <scope>NUCLEOTIDE SEQUENCE [LARGE SCALE GENOMIC DNA]</scope>
    <source>
        <strain evidence="9 10">CCFEE 5311</strain>
    </source>
</reference>
<keyword evidence="7" id="KW-1133">Transmembrane helix</keyword>
<dbReference type="AlphaFoldDB" id="A0A4U0U6G0"/>
<dbReference type="GO" id="GO:0005506">
    <property type="term" value="F:iron ion binding"/>
    <property type="evidence" value="ECO:0007669"/>
    <property type="project" value="InterPro"/>
</dbReference>
<evidence type="ECO:0000256" key="5">
    <source>
        <dbReference type="ARBA" id="ARBA00023004"/>
    </source>
</evidence>
<keyword evidence="7" id="KW-0812">Transmembrane</keyword>
<evidence type="ECO:0000259" key="8">
    <source>
        <dbReference type="SMART" id="SM00702"/>
    </source>
</evidence>
<feature type="transmembrane region" description="Helical" evidence="7">
    <location>
        <begin position="12"/>
        <end position="33"/>
    </location>
</feature>
<evidence type="ECO:0000256" key="3">
    <source>
        <dbReference type="ARBA" id="ARBA00022964"/>
    </source>
</evidence>
<dbReference type="SMART" id="SM00702">
    <property type="entry name" value="P4Hc"/>
    <property type="match status" value="1"/>
</dbReference>
<dbReference type="STRING" id="329885.A0A4U0U6G0"/>
<dbReference type="GO" id="GO:0004656">
    <property type="term" value="F:procollagen-proline 4-dioxygenase activity"/>
    <property type="evidence" value="ECO:0007669"/>
    <property type="project" value="TreeGrafter"/>
</dbReference>
<evidence type="ECO:0000256" key="1">
    <source>
        <dbReference type="ARBA" id="ARBA00001961"/>
    </source>
</evidence>
<evidence type="ECO:0000313" key="9">
    <source>
        <dbReference type="EMBL" id="TKA30537.1"/>
    </source>
</evidence>
<feature type="domain" description="Prolyl 4-hydroxylase alpha subunit" evidence="8">
    <location>
        <begin position="80"/>
        <end position="291"/>
    </location>
</feature>
<dbReference type="Pfam" id="PF13640">
    <property type="entry name" value="2OG-FeII_Oxy_3"/>
    <property type="match status" value="1"/>
</dbReference>
<keyword evidence="2" id="KW-0479">Metal-binding</keyword>
<evidence type="ECO:0000256" key="6">
    <source>
        <dbReference type="SAM" id="MobiDB-lite"/>
    </source>
</evidence>
<dbReference type="EMBL" id="NAJP01000102">
    <property type="protein sequence ID" value="TKA30537.1"/>
    <property type="molecule type" value="Genomic_DNA"/>
</dbReference>
<evidence type="ECO:0000256" key="7">
    <source>
        <dbReference type="SAM" id="Phobius"/>
    </source>
</evidence>
<proteinExistence type="predicted"/>
<keyword evidence="5" id="KW-0408">Iron</keyword>
<dbReference type="OrthoDB" id="420380at2759"/>
<comment type="caution">
    <text evidence="9">The sequence shown here is derived from an EMBL/GenBank/DDBJ whole genome shotgun (WGS) entry which is preliminary data.</text>
</comment>
<feature type="region of interest" description="Disordered" evidence="6">
    <location>
        <begin position="34"/>
        <end position="57"/>
    </location>
</feature>
<dbReference type="PANTHER" id="PTHR10869">
    <property type="entry name" value="PROLYL 4-HYDROXYLASE ALPHA SUBUNIT"/>
    <property type="match status" value="1"/>
</dbReference>
<protein>
    <recommendedName>
        <fullName evidence="8">Prolyl 4-hydroxylase alpha subunit domain-containing protein</fullName>
    </recommendedName>
</protein>